<dbReference type="Proteomes" id="UP000010364">
    <property type="component" value="Segment"/>
</dbReference>
<name>L0LC50_9CAUD</name>
<dbReference type="RefSeq" id="YP_007349358.1">
    <property type="nucleotide sequence ID" value="NC_020081.2"/>
</dbReference>
<sequence length="85" mass="9721">MKSKRMRAILKAKGYVKSRGFGGNTVFIKGDHRAIPPSSKQKVRRWFIKRGIFVPDHSGFHFWSANYGDVLNPENRGGKENEKTT</sequence>
<evidence type="ECO:0000313" key="1">
    <source>
        <dbReference type="EMBL" id="AGB62765.1"/>
    </source>
</evidence>
<accession>L0LC50</accession>
<dbReference type="EMBL" id="JX238501">
    <property type="protein sequence ID" value="AGB62765.1"/>
    <property type="molecule type" value="Genomic_DNA"/>
</dbReference>
<organism evidence="1 2">
    <name type="scientific">Bacillus phage phiAGATE</name>
    <dbReference type="NCBI Taxonomy" id="1204533"/>
    <lineage>
        <taxon>Viruses</taxon>
        <taxon>Duplodnaviria</taxon>
        <taxon>Heunggongvirae</taxon>
        <taxon>Uroviricota</taxon>
        <taxon>Caudoviricetes</taxon>
        <taxon>Herelleviridae</taxon>
        <taxon>Bastillevirinae</taxon>
        <taxon>Agatevirus</taxon>
        <taxon>Agatevirus agate</taxon>
    </lineage>
</organism>
<dbReference type="OrthoDB" id="34062at10239"/>
<keyword evidence="2" id="KW-1185">Reference proteome</keyword>
<dbReference type="GeneID" id="14516092"/>
<reference evidence="1" key="1">
    <citation type="submission" date="2013-11" db="EMBL/GenBank/DDBJ databases">
        <title>Discovery of phiAGATE novel phage infecting Bacillus pumilus leads to new insights in phylogeny of subfamily Spounavirinae.</title>
        <authorList>
            <person name="Barylski J."/>
            <person name="Nowicki G."/>
            <person name="Gozdzicka-Jozefiak A."/>
        </authorList>
    </citation>
    <scope>NUCLEOTIDE SEQUENCE [LARGE SCALE GENOMIC DNA]</scope>
</reference>
<proteinExistence type="predicted"/>
<dbReference type="KEGG" id="vg:14516092"/>
<protein>
    <submittedName>
        <fullName evidence="1">Uncharacterized protein</fullName>
    </submittedName>
</protein>
<evidence type="ECO:0000313" key="2">
    <source>
        <dbReference type="Proteomes" id="UP000010364"/>
    </source>
</evidence>